<dbReference type="InterPro" id="IPR050090">
    <property type="entry name" value="Tyrosine_recombinase_XerCD"/>
</dbReference>
<reference evidence="4 5" key="1">
    <citation type="submission" date="2019-10" db="EMBL/GenBank/DDBJ databases">
        <title>Taxonomy of Antarctic Massilia spp.: description of Massilia rubra sp. nov., Massilia aquatica sp. nov., Massilia mucilaginosa sp. nov., Massilia frigida sp. nov. isolated from streams, lakes and regoliths.</title>
        <authorList>
            <person name="Holochova P."/>
            <person name="Sedlacek I."/>
            <person name="Kralova S."/>
            <person name="Maslanova I."/>
            <person name="Busse H.-J."/>
            <person name="Stankova E."/>
            <person name="Vrbovska V."/>
            <person name="Kovarovic V."/>
            <person name="Bartak M."/>
            <person name="Svec P."/>
            <person name="Pantucek R."/>
        </authorList>
    </citation>
    <scope>NUCLEOTIDE SEQUENCE [LARGE SCALE GENOMIC DNA]</scope>
    <source>
        <strain evidence="4 5">CCM 8733</strain>
    </source>
</reference>
<keyword evidence="1" id="KW-0229">DNA integration</keyword>
<evidence type="ECO:0000313" key="4">
    <source>
        <dbReference type="EMBL" id="NHZ93824.1"/>
    </source>
</evidence>
<dbReference type="InterPro" id="IPR013762">
    <property type="entry name" value="Integrase-like_cat_sf"/>
</dbReference>
<feature type="non-terminal residue" evidence="4">
    <location>
        <position position="1"/>
    </location>
</feature>
<accession>A0ABX0P406</accession>
<dbReference type="Gene3D" id="1.10.443.10">
    <property type="entry name" value="Intergrase catalytic core"/>
    <property type="match status" value="1"/>
</dbReference>
<dbReference type="Pfam" id="PF00589">
    <property type="entry name" value="Phage_integrase"/>
    <property type="match status" value="1"/>
</dbReference>
<dbReference type="PANTHER" id="PTHR30349:SF94">
    <property type="entry name" value="INTEGRASE_RECOMBINASE HI_1414-RELATED"/>
    <property type="match status" value="1"/>
</dbReference>
<dbReference type="SUPFAM" id="SSF56349">
    <property type="entry name" value="DNA breaking-rejoining enzymes"/>
    <property type="match status" value="1"/>
</dbReference>
<feature type="domain" description="Tyr recombinase" evidence="3">
    <location>
        <begin position="46"/>
        <end position="211"/>
    </location>
</feature>
<keyword evidence="5" id="KW-1185">Reference proteome</keyword>
<dbReference type="EMBL" id="WHJH01000097">
    <property type="protein sequence ID" value="NHZ93824.1"/>
    <property type="molecule type" value="Genomic_DNA"/>
</dbReference>
<keyword evidence="2" id="KW-0233">DNA recombination</keyword>
<sequence length="211" mass="23800">RQRASPKKRSCFPCLLRYQIEVARMRKFGLASKSGVYGALTIKPRGRDRRVPEAEIVAILSATESKELRTIIKVAVETGMRRNELASLTWGEIDLKKQTAHLPKTKTDVPRTVPLSKAAIKALKAFGIKKDGPVFELQPESMSQAFERACASHRADIPDVRFHDLRHEATSRLFEKGLNVMEVAAITGHKTLDMLKRYTHLRAEDLAKKLK</sequence>
<gene>
    <name evidence="4" type="ORF">F2P45_33205</name>
</gene>
<comment type="caution">
    <text evidence="4">The sequence shown here is derived from an EMBL/GenBank/DDBJ whole genome shotgun (WGS) entry which is preliminary data.</text>
</comment>
<dbReference type="PANTHER" id="PTHR30349">
    <property type="entry name" value="PHAGE INTEGRASE-RELATED"/>
    <property type="match status" value="1"/>
</dbReference>
<evidence type="ECO:0000256" key="1">
    <source>
        <dbReference type="ARBA" id="ARBA00022908"/>
    </source>
</evidence>
<evidence type="ECO:0000259" key="3">
    <source>
        <dbReference type="PROSITE" id="PS51898"/>
    </source>
</evidence>
<dbReference type="Proteomes" id="UP000609726">
    <property type="component" value="Unassembled WGS sequence"/>
</dbReference>
<evidence type="ECO:0000313" key="5">
    <source>
        <dbReference type="Proteomes" id="UP000609726"/>
    </source>
</evidence>
<dbReference type="RefSeq" id="WP_166882507.1">
    <property type="nucleotide sequence ID" value="NZ_WHJH01000097.1"/>
</dbReference>
<dbReference type="CDD" id="cd00796">
    <property type="entry name" value="INT_Rci_Hp1_C"/>
    <property type="match status" value="1"/>
</dbReference>
<organism evidence="4 5">
    <name type="scientific">Massilia mucilaginosa</name>
    <dbReference type="NCBI Taxonomy" id="2609282"/>
    <lineage>
        <taxon>Bacteria</taxon>
        <taxon>Pseudomonadati</taxon>
        <taxon>Pseudomonadota</taxon>
        <taxon>Betaproteobacteria</taxon>
        <taxon>Burkholderiales</taxon>
        <taxon>Oxalobacteraceae</taxon>
        <taxon>Telluria group</taxon>
        <taxon>Massilia</taxon>
    </lineage>
</organism>
<proteinExistence type="predicted"/>
<name>A0ABX0P406_9BURK</name>
<protein>
    <submittedName>
        <fullName evidence="4">Tyrosine-type recombinase/integrase</fullName>
    </submittedName>
</protein>
<dbReference type="PROSITE" id="PS51898">
    <property type="entry name" value="TYR_RECOMBINASE"/>
    <property type="match status" value="1"/>
</dbReference>
<dbReference type="InterPro" id="IPR011010">
    <property type="entry name" value="DNA_brk_join_enz"/>
</dbReference>
<evidence type="ECO:0000256" key="2">
    <source>
        <dbReference type="ARBA" id="ARBA00023172"/>
    </source>
</evidence>
<dbReference type="InterPro" id="IPR002104">
    <property type="entry name" value="Integrase_catalytic"/>
</dbReference>